<dbReference type="AlphaFoldDB" id="A0A2J7ZSH9"/>
<dbReference type="EMBL" id="PGGS01000531">
    <property type="protein sequence ID" value="PNH03224.1"/>
    <property type="molecule type" value="Genomic_DNA"/>
</dbReference>
<dbReference type="OrthoDB" id="530530at2759"/>
<comment type="caution">
    <text evidence="1">The sequence shown here is derived from an EMBL/GenBank/DDBJ whole genome shotgun (WGS) entry which is preliminary data.</text>
</comment>
<protein>
    <submittedName>
        <fullName evidence="1">Uncharacterized protein</fullName>
    </submittedName>
</protein>
<evidence type="ECO:0000313" key="1">
    <source>
        <dbReference type="EMBL" id="PNH03224.1"/>
    </source>
</evidence>
<name>A0A2J7ZSH9_9CHLO</name>
<evidence type="ECO:0000313" key="2">
    <source>
        <dbReference type="Proteomes" id="UP000236333"/>
    </source>
</evidence>
<accession>A0A2J7ZSH9</accession>
<gene>
    <name evidence="1" type="ORF">TSOC_010734</name>
</gene>
<proteinExistence type="predicted"/>
<keyword evidence="2" id="KW-1185">Reference proteome</keyword>
<sequence>MPRSLANATQGSMMFMFEDESSHGPHDPTSSLSTNKLIARMEVLGRETSPFARMPPGTARRLCRRPRRAERELPVPQGAEHPPEEAVLAAAHALLSEAFKGRVCFACSQPSTRMQRCSLCLEVRPGRERGGVENE</sequence>
<reference evidence="1 2" key="1">
    <citation type="journal article" date="2017" name="Mol. Biol. Evol.">
        <title>The 4-celled Tetrabaena socialis nuclear genome reveals the essential components for genetic control of cell number at the origin of multicellularity in the volvocine lineage.</title>
        <authorList>
            <person name="Featherston J."/>
            <person name="Arakaki Y."/>
            <person name="Hanschen E.R."/>
            <person name="Ferris P.J."/>
            <person name="Michod R.E."/>
            <person name="Olson B.J.S.C."/>
            <person name="Nozaki H."/>
            <person name="Durand P.M."/>
        </authorList>
    </citation>
    <scope>NUCLEOTIDE SEQUENCE [LARGE SCALE GENOMIC DNA]</scope>
    <source>
        <strain evidence="1 2">NIES-571</strain>
    </source>
</reference>
<organism evidence="1 2">
    <name type="scientific">Tetrabaena socialis</name>
    <dbReference type="NCBI Taxonomy" id="47790"/>
    <lineage>
        <taxon>Eukaryota</taxon>
        <taxon>Viridiplantae</taxon>
        <taxon>Chlorophyta</taxon>
        <taxon>core chlorophytes</taxon>
        <taxon>Chlorophyceae</taxon>
        <taxon>CS clade</taxon>
        <taxon>Chlamydomonadales</taxon>
        <taxon>Tetrabaenaceae</taxon>
        <taxon>Tetrabaena</taxon>
    </lineage>
</organism>
<dbReference type="Proteomes" id="UP000236333">
    <property type="component" value="Unassembled WGS sequence"/>
</dbReference>